<evidence type="ECO:0000313" key="14">
    <source>
        <dbReference type="Proteomes" id="UP000215383"/>
    </source>
</evidence>
<organism evidence="13 14">
    <name type="scientific">Megamonas hypermegale</name>
    <dbReference type="NCBI Taxonomy" id="158847"/>
    <lineage>
        <taxon>Bacteria</taxon>
        <taxon>Bacillati</taxon>
        <taxon>Bacillota</taxon>
        <taxon>Negativicutes</taxon>
        <taxon>Selenomonadales</taxon>
        <taxon>Selenomonadaceae</taxon>
        <taxon>Megamonas</taxon>
    </lineage>
</organism>
<dbReference type="Gene3D" id="3.90.110.10">
    <property type="entry name" value="Lactate dehydrogenase/glycoside hydrolase, family 4, C-terminal"/>
    <property type="match status" value="1"/>
</dbReference>
<feature type="binding site" evidence="9">
    <location>
        <begin position="10"/>
        <end position="15"/>
    </location>
    <ligand>
        <name>NAD(+)</name>
        <dbReference type="ChEBI" id="CHEBI:57540"/>
    </ligand>
</feature>
<dbReference type="Pfam" id="PF00056">
    <property type="entry name" value="Ldh_1_N"/>
    <property type="match status" value="1"/>
</dbReference>
<dbReference type="InterPro" id="IPR018177">
    <property type="entry name" value="L-lactate_DH_AS"/>
</dbReference>
<dbReference type="EC" id="1.1.1.27" evidence="3 7"/>
<evidence type="ECO:0000313" key="13">
    <source>
        <dbReference type="EMBL" id="SNU94255.1"/>
    </source>
</evidence>
<dbReference type="PANTHER" id="PTHR43128:SF16">
    <property type="entry name" value="L-LACTATE DEHYDROGENASE"/>
    <property type="match status" value="1"/>
</dbReference>
<dbReference type="PANTHER" id="PTHR43128">
    <property type="entry name" value="L-2-HYDROXYCARBOXYLATE DEHYDROGENASE (NAD(P)(+))"/>
    <property type="match status" value="1"/>
</dbReference>
<comment type="similarity">
    <text evidence="2">Belongs to the LDH/MDH superfamily. LDH family.</text>
</comment>
<feature type="active site" description="Proton acceptor" evidence="8">
    <location>
        <position position="179"/>
    </location>
</feature>
<feature type="binding site" evidence="9">
    <location>
        <begin position="122"/>
        <end position="124"/>
    </location>
    <ligand>
        <name>NAD(+)</name>
        <dbReference type="ChEBI" id="CHEBI:57540"/>
    </ligand>
</feature>
<dbReference type="InterPro" id="IPR001236">
    <property type="entry name" value="Lactate/malate_DH_N"/>
</dbReference>
<dbReference type="GO" id="GO:0004459">
    <property type="term" value="F:L-lactate dehydrogenase (NAD+) activity"/>
    <property type="evidence" value="ECO:0007669"/>
    <property type="project" value="UniProtKB-UniRule"/>
</dbReference>
<dbReference type="InterPro" id="IPR036291">
    <property type="entry name" value="NAD(P)-bd_dom_sf"/>
</dbReference>
<dbReference type="NCBIfam" id="TIGR01771">
    <property type="entry name" value="L-LDH-NAD"/>
    <property type="match status" value="1"/>
</dbReference>
<dbReference type="UniPathway" id="UPA00554">
    <property type="reaction ID" value="UER00611"/>
</dbReference>
<keyword evidence="14" id="KW-1185">Reference proteome</keyword>
<dbReference type="EMBL" id="LT906446">
    <property type="protein sequence ID" value="SNU94255.1"/>
    <property type="molecule type" value="Genomic_DNA"/>
</dbReference>
<dbReference type="InterPro" id="IPR015955">
    <property type="entry name" value="Lactate_DH/Glyco_Ohase_4_C"/>
</dbReference>
<gene>
    <name evidence="13" type="primary">ldh_2</name>
    <name evidence="13" type="ORF">SAMEA4364220_00180</name>
</gene>
<dbReference type="Gene3D" id="3.40.50.720">
    <property type="entry name" value="NAD(P)-binding Rossmann-like Domain"/>
    <property type="match status" value="1"/>
</dbReference>
<dbReference type="AlphaFoldDB" id="A0A239T936"/>
<dbReference type="InterPro" id="IPR022383">
    <property type="entry name" value="Lactate/malate_DH_C"/>
</dbReference>
<dbReference type="PROSITE" id="PS00064">
    <property type="entry name" value="L_LDH"/>
    <property type="match status" value="1"/>
</dbReference>
<feature type="binding site" evidence="9">
    <location>
        <position position="99"/>
    </location>
    <ligand>
        <name>NAD(+)</name>
        <dbReference type="ChEBI" id="CHEBI:57540"/>
    </ligand>
</feature>
<protein>
    <recommendedName>
        <fullName evidence="3 7">L-lactate dehydrogenase</fullName>
        <ecNumber evidence="3 7">1.1.1.27</ecNumber>
    </recommendedName>
</protein>
<dbReference type="RefSeq" id="WP_027890164.1">
    <property type="nucleotide sequence ID" value="NZ_CASFMS010000002.1"/>
</dbReference>
<dbReference type="InterPro" id="IPR001557">
    <property type="entry name" value="L-lactate/malate_DH"/>
</dbReference>
<reference evidence="13 14" key="1">
    <citation type="submission" date="2017-06" db="EMBL/GenBank/DDBJ databases">
        <authorList>
            <consortium name="Pathogen Informatics"/>
        </authorList>
    </citation>
    <scope>NUCLEOTIDE SEQUENCE [LARGE SCALE GENOMIC DNA]</scope>
    <source>
        <strain evidence="13 14">NCTC10570</strain>
    </source>
</reference>
<sequence>MFKGKVVIVGASNVGSAVLTKLLDFQLASEIALIDLNENKCKGEALDANDATSCIHSLNIRTYYGDYSDCKDADLIIITAGPSIKPGEKPDRLILSKTNCKIMSSVMSEIVKYTKDAIILMITNPLDVATYHVSTQFDYPREKIIGTGTMLETFRLRRIIADRYHIDPKNIHGYVLGEHGNSAFTAWSTVNVAGLGLEHIDEYFHFDDKLDKKAIEQALVNRAYDIINLKGYTNTGIAMVAARFTKSFMYNEHTILPMSAVLEGEYGLSDVALSIPRMICADGIVRSFAPHLPKEELDLLYASAESVKKAIASAKE</sequence>
<keyword evidence="5 9" id="KW-0520">NAD</keyword>
<comment type="pathway">
    <text evidence="1">Fermentation; pyruvate fermentation to lactate; (S)-lactate from pyruvate: step 1/1.</text>
</comment>
<evidence type="ECO:0000256" key="5">
    <source>
        <dbReference type="ARBA" id="ARBA00023027"/>
    </source>
</evidence>
<dbReference type="PRINTS" id="PR00086">
    <property type="entry name" value="LLDHDRGNASE"/>
</dbReference>
<comment type="catalytic activity">
    <reaction evidence="6">
        <text>(S)-lactate + NAD(+) = pyruvate + NADH + H(+)</text>
        <dbReference type="Rhea" id="RHEA:23444"/>
        <dbReference type="ChEBI" id="CHEBI:15361"/>
        <dbReference type="ChEBI" id="CHEBI:15378"/>
        <dbReference type="ChEBI" id="CHEBI:16651"/>
        <dbReference type="ChEBI" id="CHEBI:57540"/>
        <dbReference type="ChEBI" id="CHEBI:57945"/>
        <dbReference type="EC" id="1.1.1.27"/>
    </reaction>
</comment>
<dbReference type="eggNOG" id="COG0039">
    <property type="taxonomic scope" value="Bacteria"/>
</dbReference>
<dbReference type="SUPFAM" id="SSF51735">
    <property type="entry name" value="NAD(P)-binding Rossmann-fold domains"/>
    <property type="match status" value="1"/>
</dbReference>
<dbReference type="GO" id="GO:0005737">
    <property type="term" value="C:cytoplasm"/>
    <property type="evidence" value="ECO:0007669"/>
    <property type="project" value="UniProtKB-UniRule"/>
</dbReference>
<dbReference type="PIRSF" id="PIRSF000102">
    <property type="entry name" value="Lac_mal_DH"/>
    <property type="match status" value="1"/>
</dbReference>
<proteinExistence type="inferred from homology"/>
<evidence type="ECO:0000259" key="11">
    <source>
        <dbReference type="Pfam" id="PF00056"/>
    </source>
</evidence>
<evidence type="ECO:0000256" key="3">
    <source>
        <dbReference type="ARBA" id="ARBA00012967"/>
    </source>
</evidence>
<feature type="domain" description="Lactate/malate dehydrogenase N-terminal" evidence="11">
    <location>
        <begin position="5"/>
        <end position="146"/>
    </location>
</feature>
<evidence type="ECO:0000259" key="12">
    <source>
        <dbReference type="Pfam" id="PF02866"/>
    </source>
</evidence>
<evidence type="ECO:0000256" key="8">
    <source>
        <dbReference type="PIRSR" id="PIRSR000102-1"/>
    </source>
</evidence>
<evidence type="ECO:0000256" key="1">
    <source>
        <dbReference type="ARBA" id="ARBA00004843"/>
    </source>
</evidence>
<evidence type="ECO:0000256" key="9">
    <source>
        <dbReference type="PIRSR" id="PIRSR000102-3"/>
    </source>
</evidence>
<dbReference type="GO" id="GO:0006096">
    <property type="term" value="P:glycolytic process"/>
    <property type="evidence" value="ECO:0007669"/>
    <property type="project" value="UniProtKB-UniRule"/>
</dbReference>
<dbReference type="InterPro" id="IPR011304">
    <property type="entry name" value="L-lactate_DH"/>
</dbReference>
<evidence type="ECO:0000256" key="4">
    <source>
        <dbReference type="ARBA" id="ARBA00023002"/>
    </source>
</evidence>
<dbReference type="Pfam" id="PF02866">
    <property type="entry name" value="Ldh_1_C"/>
    <property type="match status" value="1"/>
</dbReference>
<name>A0A239T936_9FIRM</name>
<evidence type="ECO:0000256" key="2">
    <source>
        <dbReference type="ARBA" id="ARBA00006054"/>
    </source>
</evidence>
<dbReference type="GO" id="GO:0006089">
    <property type="term" value="P:lactate metabolic process"/>
    <property type="evidence" value="ECO:0007669"/>
    <property type="project" value="TreeGrafter"/>
</dbReference>
<evidence type="ECO:0000256" key="7">
    <source>
        <dbReference type="NCBIfam" id="TIGR01771"/>
    </source>
</evidence>
<dbReference type="GeneID" id="78506223"/>
<feature type="domain" description="Lactate/malate dehydrogenase C-terminal" evidence="12">
    <location>
        <begin position="149"/>
        <end position="315"/>
    </location>
</feature>
<feature type="binding site" evidence="9">
    <location>
        <position position="35"/>
    </location>
    <ligand>
        <name>NAD(+)</name>
        <dbReference type="ChEBI" id="CHEBI:57540"/>
    </ligand>
</feature>
<dbReference type="SUPFAM" id="SSF56327">
    <property type="entry name" value="LDH C-terminal domain-like"/>
    <property type="match status" value="1"/>
</dbReference>
<dbReference type="Proteomes" id="UP000215383">
    <property type="component" value="Chromosome 1"/>
</dbReference>
<accession>A0A239T936</accession>
<evidence type="ECO:0000256" key="6">
    <source>
        <dbReference type="ARBA" id="ARBA00049258"/>
    </source>
</evidence>
<keyword evidence="4 10" id="KW-0560">Oxidoreductase</keyword>
<evidence type="ECO:0000256" key="10">
    <source>
        <dbReference type="RuleBase" id="RU003369"/>
    </source>
</evidence>